<organism evidence="2 3">
    <name type="scientific">Absidia repens</name>
    <dbReference type="NCBI Taxonomy" id="90262"/>
    <lineage>
        <taxon>Eukaryota</taxon>
        <taxon>Fungi</taxon>
        <taxon>Fungi incertae sedis</taxon>
        <taxon>Mucoromycota</taxon>
        <taxon>Mucoromycotina</taxon>
        <taxon>Mucoromycetes</taxon>
        <taxon>Mucorales</taxon>
        <taxon>Cunninghamellaceae</taxon>
        <taxon>Absidia</taxon>
    </lineage>
</organism>
<evidence type="ECO:0000256" key="1">
    <source>
        <dbReference type="SAM" id="MobiDB-lite"/>
    </source>
</evidence>
<dbReference type="Proteomes" id="UP000193560">
    <property type="component" value="Unassembled WGS sequence"/>
</dbReference>
<evidence type="ECO:0000313" key="2">
    <source>
        <dbReference type="EMBL" id="ORZ19776.1"/>
    </source>
</evidence>
<protein>
    <submittedName>
        <fullName evidence="2">Uncharacterized protein</fullName>
    </submittedName>
</protein>
<reference evidence="2 3" key="1">
    <citation type="submission" date="2016-07" db="EMBL/GenBank/DDBJ databases">
        <title>Pervasive Adenine N6-methylation of Active Genes in Fungi.</title>
        <authorList>
            <consortium name="DOE Joint Genome Institute"/>
            <person name="Mondo S.J."/>
            <person name="Dannebaum R.O."/>
            <person name="Kuo R.C."/>
            <person name="Labutti K."/>
            <person name="Haridas S."/>
            <person name="Kuo A."/>
            <person name="Salamov A."/>
            <person name="Ahrendt S.R."/>
            <person name="Lipzen A."/>
            <person name="Sullivan W."/>
            <person name="Andreopoulos W.B."/>
            <person name="Clum A."/>
            <person name="Lindquist E."/>
            <person name="Daum C."/>
            <person name="Ramamoorthy G.K."/>
            <person name="Gryganskyi A."/>
            <person name="Culley D."/>
            <person name="Magnuson J.K."/>
            <person name="James T.Y."/>
            <person name="O'Malley M.A."/>
            <person name="Stajich J.E."/>
            <person name="Spatafora J.W."/>
            <person name="Visel A."/>
            <person name="Grigoriev I.V."/>
        </authorList>
    </citation>
    <scope>NUCLEOTIDE SEQUENCE [LARGE SCALE GENOMIC DNA]</scope>
    <source>
        <strain evidence="2 3">NRRL 1336</strain>
    </source>
</reference>
<comment type="caution">
    <text evidence="2">The sequence shown here is derived from an EMBL/GenBank/DDBJ whole genome shotgun (WGS) entry which is preliminary data.</text>
</comment>
<keyword evidence="3" id="KW-1185">Reference proteome</keyword>
<feature type="region of interest" description="Disordered" evidence="1">
    <location>
        <begin position="1"/>
        <end position="36"/>
    </location>
</feature>
<feature type="region of interest" description="Disordered" evidence="1">
    <location>
        <begin position="93"/>
        <end position="115"/>
    </location>
</feature>
<dbReference type="OrthoDB" id="2289862at2759"/>
<evidence type="ECO:0000313" key="3">
    <source>
        <dbReference type="Proteomes" id="UP000193560"/>
    </source>
</evidence>
<dbReference type="EMBL" id="MCGE01000007">
    <property type="protein sequence ID" value="ORZ19776.1"/>
    <property type="molecule type" value="Genomic_DNA"/>
</dbReference>
<sequence>MSRETKRPHYYYTDPEFPPLTGSDATKRTKTQHTTTPELSLATLSINEVTTTPSTTVATTTRNYASINQYLRQIHIERFGDPELRERWWERYGDNDKEQTDKEDNATAMMDITDE</sequence>
<name>A0A1X2IP30_9FUNG</name>
<feature type="compositionally biased region" description="Basic and acidic residues" evidence="1">
    <location>
        <begin position="93"/>
        <end position="105"/>
    </location>
</feature>
<dbReference type="AlphaFoldDB" id="A0A1X2IP30"/>
<accession>A0A1X2IP30</accession>
<gene>
    <name evidence="2" type="ORF">BCR42DRAFT_435617</name>
</gene>
<proteinExistence type="predicted"/>